<gene>
    <name evidence="1" type="ORF">GCM10011343_07800</name>
</gene>
<keyword evidence="2" id="KW-1185">Reference proteome</keyword>
<accession>A0A916XXL8</accession>
<sequence length="246" mass="27459">MVNGSAVTITNAAAMRVENTLAIVASASNGSFMDLSFDKFGNLGEIRYFDAEFNSKQNFQHFKSNYFTFELISINESQKKVKVSFSGNLYENNNDLSSPSITVSGSFDLPYTIQTSNIPGLGLSCKIAGNDWYETEFWDNGFWSVDRKFISDDENMIIMKFTDEEIQTGNYNFSTSSGNLIQLAKYDVATNTYIEYDTVGSLTISSNTEFSKLIRIVEGTFSFTATNPTNPSDQIQVTNGVFKTNF</sequence>
<proteinExistence type="predicted"/>
<dbReference type="EMBL" id="BMFG01000002">
    <property type="protein sequence ID" value="GGD19706.1"/>
    <property type="molecule type" value="Genomic_DNA"/>
</dbReference>
<evidence type="ECO:0000313" key="1">
    <source>
        <dbReference type="EMBL" id="GGD19706.1"/>
    </source>
</evidence>
<reference evidence="1" key="2">
    <citation type="submission" date="2020-09" db="EMBL/GenBank/DDBJ databases">
        <authorList>
            <person name="Sun Q."/>
            <person name="Zhou Y."/>
        </authorList>
    </citation>
    <scope>NUCLEOTIDE SEQUENCE</scope>
    <source>
        <strain evidence="1">CGMCC 1.12506</strain>
    </source>
</reference>
<evidence type="ECO:0000313" key="2">
    <source>
        <dbReference type="Proteomes" id="UP000625735"/>
    </source>
</evidence>
<name>A0A916XXL8_9FLAO</name>
<dbReference type="AlphaFoldDB" id="A0A916XXL8"/>
<protein>
    <submittedName>
        <fullName evidence="1">Uncharacterized protein</fullName>
    </submittedName>
</protein>
<organism evidence="1 2">
    <name type="scientific">Flavobacterium orientale</name>
    <dbReference type="NCBI Taxonomy" id="1756020"/>
    <lineage>
        <taxon>Bacteria</taxon>
        <taxon>Pseudomonadati</taxon>
        <taxon>Bacteroidota</taxon>
        <taxon>Flavobacteriia</taxon>
        <taxon>Flavobacteriales</taxon>
        <taxon>Flavobacteriaceae</taxon>
        <taxon>Flavobacterium</taxon>
    </lineage>
</organism>
<dbReference type="Proteomes" id="UP000625735">
    <property type="component" value="Unassembled WGS sequence"/>
</dbReference>
<reference evidence="1" key="1">
    <citation type="journal article" date="2014" name="Int. J. Syst. Evol. Microbiol.">
        <title>Complete genome sequence of Corynebacterium casei LMG S-19264T (=DSM 44701T), isolated from a smear-ripened cheese.</title>
        <authorList>
            <consortium name="US DOE Joint Genome Institute (JGI-PGF)"/>
            <person name="Walter F."/>
            <person name="Albersmeier A."/>
            <person name="Kalinowski J."/>
            <person name="Ruckert C."/>
        </authorList>
    </citation>
    <scope>NUCLEOTIDE SEQUENCE</scope>
    <source>
        <strain evidence="1">CGMCC 1.12506</strain>
    </source>
</reference>
<comment type="caution">
    <text evidence="1">The sequence shown here is derived from an EMBL/GenBank/DDBJ whole genome shotgun (WGS) entry which is preliminary data.</text>
</comment>